<evidence type="ECO:0000313" key="2">
    <source>
        <dbReference type="EMBL" id="PGH00383.1"/>
    </source>
</evidence>
<reference evidence="2 3" key="1">
    <citation type="submission" date="2017-10" db="EMBL/GenBank/DDBJ databases">
        <title>Comparative genomics in systemic dimorphic fungi from Ajellomycetaceae.</title>
        <authorList>
            <person name="Munoz J.F."/>
            <person name="Mcewen J.G."/>
            <person name="Clay O.K."/>
            <person name="Cuomo C.A."/>
        </authorList>
    </citation>
    <scope>NUCLEOTIDE SEQUENCE [LARGE SCALE GENOMIC DNA]</scope>
    <source>
        <strain evidence="2 3">UAMH5409</strain>
    </source>
</reference>
<evidence type="ECO:0000313" key="3">
    <source>
        <dbReference type="Proteomes" id="UP000223968"/>
    </source>
</evidence>
<evidence type="ECO:0000259" key="1">
    <source>
        <dbReference type="Pfam" id="PF13966"/>
    </source>
</evidence>
<dbReference type="InterPro" id="IPR026960">
    <property type="entry name" value="RVT-Znf"/>
</dbReference>
<feature type="domain" description="Reverse transcriptase zinc-binding" evidence="1">
    <location>
        <begin position="19"/>
        <end position="71"/>
    </location>
</feature>
<dbReference type="Proteomes" id="UP000223968">
    <property type="component" value="Unassembled WGS sequence"/>
</dbReference>
<comment type="caution">
    <text evidence="2">The sequence shown here is derived from an EMBL/GenBank/DDBJ whole genome shotgun (WGS) entry which is preliminary data.</text>
</comment>
<organism evidence="2 3">
    <name type="scientific">Helicocarpus griseus UAMH5409</name>
    <dbReference type="NCBI Taxonomy" id="1447875"/>
    <lineage>
        <taxon>Eukaryota</taxon>
        <taxon>Fungi</taxon>
        <taxon>Dikarya</taxon>
        <taxon>Ascomycota</taxon>
        <taxon>Pezizomycotina</taxon>
        <taxon>Eurotiomycetes</taxon>
        <taxon>Eurotiomycetidae</taxon>
        <taxon>Onygenales</taxon>
        <taxon>Ajellomycetaceae</taxon>
        <taxon>Helicocarpus</taxon>
    </lineage>
</organism>
<dbReference type="Pfam" id="PF13966">
    <property type="entry name" value="zf-RVT"/>
    <property type="match status" value="1"/>
</dbReference>
<protein>
    <recommendedName>
        <fullName evidence="1">Reverse transcriptase zinc-binding domain-containing protein</fullName>
    </recommendedName>
</protein>
<dbReference type="EMBL" id="PDNB01000187">
    <property type="protein sequence ID" value="PGH00383.1"/>
    <property type="molecule type" value="Genomic_DNA"/>
</dbReference>
<feature type="non-terminal residue" evidence="2">
    <location>
        <position position="1"/>
    </location>
</feature>
<dbReference type="OrthoDB" id="4226915at2759"/>
<accession>A0A2B7WUX2</accession>
<gene>
    <name evidence="2" type="ORF">AJ79_08235</name>
</gene>
<sequence length="134" mass="15209">GRQAYQAPRGWRLDPEAAQAPKQLARLYYQFKTGHAPTAVYLHQIGAQDSSRCEECSESRETVAHLLFNCRQWRRQREALYKALDEVKVSRPAPTEEALEACLFADSKITKVLLKFIGAVRASQSEQQMAEEAL</sequence>
<keyword evidence="3" id="KW-1185">Reference proteome</keyword>
<proteinExistence type="predicted"/>
<dbReference type="AlphaFoldDB" id="A0A2B7WUX2"/>
<name>A0A2B7WUX2_9EURO</name>